<dbReference type="InterPro" id="IPR053853">
    <property type="entry name" value="FitA-like_RHH"/>
</dbReference>
<dbReference type="GO" id="GO:0006355">
    <property type="term" value="P:regulation of DNA-templated transcription"/>
    <property type="evidence" value="ECO:0007669"/>
    <property type="project" value="InterPro"/>
</dbReference>
<gene>
    <name evidence="3" type="ORF">EDD27_9748</name>
</gene>
<dbReference type="InterPro" id="IPR010985">
    <property type="entry name" value="Ribbon_hlx_hlx"/>
</dbReference>
<dbReference type="SUPFAM" id="SSF47598">
    <property type="entry name" value="Ribbon-helix-helix"/>
    <property type="match status" value="1"/>
</dbReference>
<accession>A0A438MMF8</accession>
<dbReference type="OrthoDB" id="7107936at2"/>
<evidence type="ECO:0000256" key="1">
    <source>
        <dbReference type="SAM" id="MobiDB-lite"/>
    </source>
</evidence>
<evidence type="ECO:0000313" key="3">
    <source>
        <dbReference type="EMBL" id="RVX46839.1"/>
    </source>
</evidence>
<dbReference type="Proteomes" id="UP000284824">
    <property type="component" value="Unassembled WGS sequence"/>
</dbReference>
<sequence>MATLYIRDVPEPVAESLKERAAEAGMSLSAYVARELADIAARPTNAEIVKRLKTQDRSQGPSTADILEAVAEGRR</sequence>
<protein>
    <recommendedName>
        <fullName evidence="2">Antitoxin FitA-like ribbon-helix-helix domain-containing protein</fullName>
    </recommendedName>
</protein>
<dbReference type="EMBL" id="SAUN01000001">
    <property type="protein sequence ID" value="RVX46839.1"/>
    <property type="molecule type" value="Genomic_DNA"/>
</dbReference>
<feature type="region of interest" description="Disordered" evidence="1">
    <location>
        <begin position="54"/>
        <end position="75"/>
    </location>
</feature>
<organism evidence="3 4">
    <name type="scientific">Nonomuraea polychroma</name>
    <dbReference type="NCBI Taxonomy" id="46176"/>
    <lineage>
        <taxon>Bacteria</taxon>
        <taxon>Bacillati</taxon>
        <taxon>Actinomycetota</taxon>
        <taxon>Actinomycetes</taxon>
        <taxon>Streptosporangiales</taxon>
        <taxon>Streptosporangiaceae</taxon>
        <taxon>Nonomuraea</taxon>
    </lineage>
</organism>
<name>A0A438MMF8_9ACTN</name>
<evidence type="ECO:0000313" key="4">
    <source>
        <dbReference type="Proteomes" id="UP000284824"/>
    </source>
</evidence>
<dbReference type="RefSeq" id="WP_127939326.1">
    <property type="nucleotide sequence ID" value="NZ_SAUN01000001.1"/>
</dbReference>
<reference evidence="3 4" key="1">
    <citation type="submission" date="2019-01" db="EMBL/GenBank/DDBJ databases">
        <title>Sequencing the genomes of 1000 actinobacteria strains.</title>
        <authorList>
            <person name="Klenk H.-P."/>
        </authorList>
    </citation>
    <scope>NUCLEOTIDE SEQUENCE [LARGE SCALE GENOMIC DNA]</scope>
    <source>
        <strain evidence="3 4">DSM 43925</strain>
    </source>
</reference>
<feature type="domain" description="Antitoxin FitA-like ribbon-helix-helix" evidence="2">
    <location>
        <begin position="2"/>
        <end position="37"/>
    </location>
</feature>
<proteinExistence type="predicted"/>
<dbReference type="Pfam" id="PF22513">
    <property type="entry name" value="FitA-like_RHH"/>
    <property type="match status" value="1"/>
</dbReference>
<dbReference type="AlphaFoldDB" id="A0A438MMF8"/>
<evidence type="ECO:0000259" key="2">
    <source>
        <dbReference type="Pfam" id="PF22513"/>
    </source>
</evidence>
<comment type="caution">
    <text evidence="3">The sequence shown here is derived from an EMBL/GenBank/DDBJ whole genome shotgun (WGS) entry which is preliminary data.</text>
</comment>
<keyword evidence="4" id="KW-1185">Reference proteome</keyword>